<dbReference type="RefSeq" id="WP_158952183.1">
    <property type="nucleotide sequence ID" value="NZ_CP046914.1"/>
</dbReference>
<dbReference type="InterPro" id="IPR006664">
    <property type="entry name" value="OMP_bac"/>
</dbReference>
<dbReference type="GO" id="GO:0009279">
    <property type="term" value="C:cell outer membrane"/>
    <property type="evidence" value="ECO:0007669"/>
    <property type="project" value="UniProtKB-SubCell"/>
</dbReference>
<evidence type="ECO:0000313" key="8">
    <source>
        <dbReference type="Proteomes" id="UP000433577"/>
    </source>
</evidence>
<dbReference type="PANTHER" id="PTHR30329">
    <property type="entry name" value="STATOR ELEMENT OF FLAGELLAR MOTOR COMPLEX"/>
    <property type="match status" value="1"/>
</dbReference>
<comment type="subcellular location">
    <subcellularLocation>
        <location evidence="1">Cell outer membrane</location>
    </subcellularLocation>
</comment>
<evidence type="ECO:0000256" key="4">
    <source>
        <dbReference type="PROSITE-ProRule" id="PRU00473"/>
    </source>
</evidence>
<evidence type="ECO:0000256" key="2">
    <source>
        <dbReference type="ARBA" id="ARBA00023136"/>
    </source>
</evidence>
<dbReference type="Proteomes" id="UP000433577">
    <property type="component" value="Chromosome 2"/>
</dbReference>
<dbReference type="OrthoDB" id="5360144at2"/>
<organism evidence="7 8">
    <name type="scientific">Paraburkholderia acidisoli</name>
    <dbReference type="NCBI Taxonomy" id="2571748"/>
    <lineage>
        <taxon>Bacteria</taxon>
        <taxon>Pseudomonadati</taxon>
        <taxon>Pseudomonadota</taxon>
        <taxon>Betaproteobacteria</taxon>
        <taxon>Burkholderiales</taxon>
        <taxon>Burkholderiaceae</taxon>
        <taxon>Paraburkholderia</taxon>
    </lineage>
</organism>
<sequence>MKRTPFRPGAGGERRRRIVTSLLVGAASVAAWCASTVPAAAQVMVLAPPAPVYEVTPAPRVGYFWQTGEWRWQYGRYVWVPGHWVEVARGRAMPPPPPAPVAQVMRLSADALFPFDRGDVADVLPGGRADIREIAAKLNAMRFSHIEVRGYTDRLGDAAYNETLSQRRAEAVKALLVEQGIPADHIDARGFGKQDPVSHCTDNQSRDSLVACLQPDRRVEIVTYARGDRRYAPPPPPPAVQ</sequence>
<keyword evidence="5" id="KW-0732">Signal</keyword>
<dbReference type="AlphaFoldDB" id="A0A7Z2GKK9"/>
<feature type="signal peptide" evidence="5">
    <location>
        <begin position="1"/>
        <end position="41"/>
    </location>
</feature>
<feature type="chain" id="PRO_5030833883" evidence="5">
    <location>
        <begin position="42"/>
        <end position="241"/>
    </location>
</feature>
<proteinExistence type="predicted"/>
<name>A0A7Z2GKK9_9BURK</name>
<dbReference type="EMBL" id="CP046914">
    <property type="protein sequence ID" value="QGZ63190.1"/>
    <property type="molecule type" value="Genomic_DNA"/>
</dbReference>
<dbReference type="InterPro" id="IPR024447">
    <property type="entry name" value="YXWGXW_rpt"/>
</dbReference>
<evidence type="ECO:0000313" key="7">
    <source>
        <dbReference type="EMBL" id="QGZ63190.1"/>
    </source>
</evidence>
<dbReference type="InterPro" id="IPR036737">
    <property type="entry name" value="OmpA-like_sf"/>
</dbReference>
<evidence type="ECO:0000256" key="5">
    <source>
        <dbReference type="SAM" id="SignalP"/>
    </source>
</evidence>
<dbReference type="Pfam" id="PF12779">
    <property type="entry name" value="WXXGXW"/>
    <property type="match status" value="1"/>
</dbReference>
<dbReference type="InterPro" id="IPR050330">
    <property type="entry name" value="Bact_OuterMem_StrucFunc"/>
</dbReference>
<dbReference type="SUPFAM" id="SSF103088">
    <property type="entry name" value="OmpA-like"/>
    <property type="match status" value="1"/>
</dbReference>
<keyword evidence="2 4" id="KW-0472">Membrane</keyword>
<dbReference type="Gene3D" id="3.30.1330.60">
    <property type="entry name" value="OmpA-like domain"/>
    <property type="match status" value="1"/>
</dbReference>
<keyword evidence="3" id="KW-0998">Cell outer membrane</keyword>
<dbReference type="CDD" id="cd07185">
    <property type="entry name" value="OmpA_C-like"/>
    <property type="match status" value="1"/>
</dbReference>
<reference evidence="7 8" key="1">
    <citation type="submission" date="2019-12" db="EMBL/GenBank/DDBJ databases">
        <title>Paraburkholderia acidiphila 7Q-K02 sp. nov and Paraburkholderia acidisoli DHF22 sp. nov., two strains isolated from forest soil.</title>
        <authorList>
            <person name="Gao Z."/>
            <person name="Qiu L."/>
        </authorList>
    </citation>
    <scope>NUCLEOTIDE SEQUENCE [LARGE SCALE GENOMIC DNA]</scope>
    <source>
        <strain evidence="7 8">DHF22</strain>
    </source>
</reference>
<dbReference type="PANTHER" id="PTHR30329:SF21">
    <property type="entry name" value="LIPOPROTEIN YIAD-RELATED"/>
    <property type="match status" value="1"/>
</dbReference>
<accession>A0A7Z2GKK9</accession>
<evidence type="ECO:0000256" key="3">
    <source>
        <dbReference type="ARBA" id="ARBA00023237"/>
    </source>
</evidence>
<dbReference type="Pfam" id="PF00691">
    <property type="entry name" value="OmpA"/>
    <property type="match status" value="1"/>
</dbReference>
<dbReference type="PROSITE" id="PS51123">
    <property type="entry name" value="OMPA_2"/>
    <property type="match status" value="1"/>
</dbReference>
<keyword evidence="8" id="KW-1185">Reference proteome</keyword>
<gene>
    <name evidence="7" type="ORF">FAZ98_15400</name>
</gene>
<dbReference type="InterPro" id="IPR006665">
    <property type="entry name" value="OmpA-like"/>
</dbReference>
<evidence type="ECO:0000256" key="1">
    <source>
        <dbReference type="ARBA" id="ARBA00004442"/>
    </source>
</evidence>
<protein>
    <submittedName>
        <fullName evidence="7">OmpA family protein</fullName>
    </submittedName>
</protein>
<evidence type="ECO:0000259" key="6">
    <source>
        <dbReference type="PROSITE" id="PS51123"/>
    </source>
</evidence>
<feature type="domain" description="OmpA-like" evidence="6">
    <location>
        <begin position="100"/>
        <end position="227"/>
    </location>
</feature>
<dbReference type="PRINTS" id="PR01021">
    <property type="entry name" value="OMPADOMAIN"/>
</dbReference>
<dbReference type="KEGG" id="pacs:FAZ98_15400"/>